<reference evidence="1" key="2">
    <citation type="journal article" date="2021" name="PeerJ">
        <title>Extensive microbial diversity within the chicken gut microbiome revealed by metagenomics and culture.</title>
        <authorList>
            <person name="Gilroy R."/>
            <person name="Ravi A."/>
            <person name="Getino M."/>
            <person name="Pursley I."/>
            <person name="Horton D.L."/>
            <person name="Alikhan N.F."/>
            <person name="Baker D."/>
            <person name="Gharbi K."/>
            <person name="Hall N."/>
            <person name="Watson M."/>
            <person name="Adriaenssens E.M."/>
            <person name="Foster-Nyarko E."/>
            <person name="Jarju S."/>
            <person name="Secka A."/>
            <person name="Antonio M."/>
            <person name="Oren A."/>
            <person name="Chaudhuri R.R."/>
            <person name="La Ragione R."/>
            <person name="Hildebrand F."/>
            <person name="Pallen M.J."/>
        </authorList>
    </citation>
    <scope>NUCLEOTIDE SEQUENCE</scope>
    <source>
        <strain evidence="1">ChiW25-3613</strain>
    </source>
</reference>
<name>A0A9D1AHB6_9FIRM</name>
<dbReference type="GO" id="GO:0015074">
    <property type="term" value="P:DNA integration"/>
    <property type="evidence" value="ECO:0007669"/>
    <property type="project" value="InterPro"/>
</dbReference>
<dbReference type="GO" id="GO:0003677">
    <property type="term" value="F:DNA binding"/>
    <property type="evidence" value="ECO:0007669"/>
    <property type="project" value="InterPro"/>
</dbReference>
<dbReference type="Gene3D" id="1.10.443.10">
    <property type="entry name" value="Intergrase catalytic core"/>
    <property type="match status" value="1"/>
</dbReference>
<dbReference type="InterPro" id="IPR013762">
    <property type="entry name" value="Integrase-like_cat_sf"/>
</dbReference>
<dbReference type="Proteomes" id="UP000824179">
    <property type="component" value="Unassembled WGS sequence"/>
</dbReference>
<evidence type="ECO:0008006" key="3">
    <source>
        <dbReference type="Google" id="ProtNLM"/>
    </source>
</evidence>
<dbReference type="AlphaFoldDB" id="A0A9D1AHB6"/>
<dbReference type="GO" id="GO:0006310">
    <property type="term" value="P:DNA recombination"/>
    <property type="evidence" value="ECO:0007669"/>
    <property type="project" value="InterPro"/>
</dbReference>
<proteinExistence type="predicted"/>
<protein>
    <recommendedName>
        <fullName evidence="3">Integrase</fullName>
    </recommendedName>
</protein>
<gene>
    <name evidence="1" type="ORF">IAB90_07445</name>
</gene>
<comment type="caution">
    <text evidence="1">The sequence shown here is derived from an EMBL/GenBank/DDBJ whole genome shotgun (WGS) entry which is preliminary data.</text>
</comment>
<sequence>MRHTFATICQKYVRPDIVDIWMGDSPERLVGRVYTHFDNEFMKEQMSKVVFIT</sequence>
<organism evidence="1 2">
    <name type="scientific">Candidatus Coproplasma stercoripullorum</name>
    <dbReference type="NCBI Taxonomy" id="2840751"/>
    <lineage>
        <taxon>Bacteria</taxon>
        <taxon>Bacillati</taxon>
        <taxon>Bacillota</taxon>
        <taxon>Clostridia</taxon>
        <taxon>Eubacteriales</taxon>
        <taxon>Candidatus Coproplasma</taxon>
    </lineage>
</organism>
<accession>A0A9D1AHB6</accession>
<evidence type="ECO:0000313" key="2">
    <source>
        <dbReference type="Proteomes" id="UP000824179"/>
    </source>
</evidence>
<dbReference type="EMBL" id="DVHB01000130">
    <property type="protein sequence ID" value="HIR40197.1"/>
    <property type="molecule type" value="Genomic_DNA"/>
</dbReference>
<evidence type="ECO:0000313" key="1">
    <source>
        <dbReference type="EMBL" id="HIR40197.1"/>
    </source>
</evidence>
<reference evidence="1" key="1">
    <citation type="submission" date="2020-10" db="EMBL/GenBank/DDBJ databases">
        <authorList>
            <person name="Gilroy R."/>
        </authorList>
    </citation>
    <scope>NUCLEOTIDE SEQUENCE</scope>
    <source>
        <strain evidence="1">ChiW25-3613</strain>
    </source>
</reference>